<evidence type="ECO:0000313" key="2">
    <source>
        <dbReference type="Proteomes" id="UP000790709"/>
    </source>
</evidence>
<gene>
    <name evidence="1" type="ORF">BV22DRAFT_888415</name>
</gene>
<evidence type="ECO:0000313" key="1">
    <source>
        <dbReference type="EMBL" id="KAH7918929.1"/>
    </source>
</evidence>
<comment type="caution">
    <text evidence="1">The sequence shown here is derived from an EMBL/GenBank/DDBJ whole genome shotgun (WGS) entry which is preliminary data.</text>
</comment>
<protein>
    <submittedName>
        <fullName evidence="1">Uncharacterized protein</fullName>
    </submittedName>
</protein>
<reference evidence="1" key="1">
    <citation type="journal article" date="2021" name="New Phytol.">
        <title>Evolutionary innovations through gain and loss of genes in the ectomycorrhizal Boletales.</title>
        <authorList>
            <person name="Wu G."/>
            <person name="Miyauchi S."/>
            <person name="Morin E."/>
            <person name="Kuo A."/>
            <person name="Drula E."/>
            <person name="Varga T."/>
            <person name="Kohler A."/>
            <person name="Feng B."/>
            <person name="Cao Y."/>
            <person name="Lipzen A."/>
            <person name="Daum C."/>
            <person name="Hundley H."/>
            <person name="Pangilinan J."/>
            <person name="Johnson J."/>
            <person name="Barry K."/>
            <person name="LaButti K."/>
            <person name="Ng V."/>
            <person name="Ahrendt S."/>
            <person name="Min B."/>
            <person name="Choi I.G."/>
            <person name="Park H."/>
            <person name="Plett J.M."/>
            <person name="Magnuson J."/>
            <person name="Spatafora J.W."/>
            <person name="Nagy L.G."/>
            <person name="Henrissat B."/>
            <person name="Grigoriev I.V."/>
            <person name="Yang Z.L."/>
            <person name="Xu J."/>
            <person name="Martin F.M."/>
        </authorList>
    </citation>
    <scope>NUCLEOTIDE SEQUENCE</scope>
    <source>
        <strain evidence="1">KUC20120723A-06</strain>
    </source>
</reference>
<accession>A0ACB8B064</accession>
<sequence>MDRHAAPDRCAREEGMRCNSIPPPSFVFQLPLHFFRRVPPVFEGHSGAGKANLESKHVARTCYFEASPTQARPQLCLRPSPAPTRPQSSPLCGARTGGACTVVYLPSSTMATRRICLLLLAHSHVGTQRRQ</sequence>
<keyword evidence="2" id="KW-1185">Reference proteome</keyword>
<name>A0ACB8B064_9AGAM</name>
<organism evidence="1 2">
    <name type="scientific">Leucogyrophana mollusca</name>
    <dbReference type="NCBI Taxonomy" id="85980"/>
    <lineage>
        <taxon>Eukaryota</taxon>
        <taxon>Fungi</taxon>
        <taxon>Dikarya</taxon>
        <taxon>Basidiomycota</taxon>
        <taxon>Agaricomycotina</taxon>
        <taxon>Agaricomycetes</taxon>
        <taxon>Agaricomycetidae</taxon>
        <taxon>Boletales</taxon>
        <taxon>Boletales incertae sedis</taxon>
        <taxon>Leucogyrophana</taxon>
    </lineage>
</organism>
<dbReference type="Proteomes" id="UP000790709">
    <property type="component" value="Unassembled WGS sequence"/>
</dbReference>
<proteinExistence type="predicted"/>
<dbReference type="EMBL" id="MU266715">
    <property type="protein sequence ID" value="KAH7918929.1"/>
    <property type="molecule type" value="Genomic_DNA"/>
</dbReference>